<reference evidence="3 4" key="1">
    <citation type="journal article" date="2018" name="Evol. Lett.">
        <title>Horizontal gene cluster transfer increased hallucinogenic mushroom diversity.</title>
        <authorList>
            <person name="Reynolds H.T."/>
            <person name="Vijayakumar V."/>
            <person name="Gluck-Thaler E."/>
            <person name="Korotkin H.B."/>
            <person name="Matheny P.B."/>
            <person name="Slot J.C."/>
        </authorList>
    </citation>
    <scope>NUCLEOTIDE SEQUENCE [LARGE SCALE GENOMIC DNA]</scope>
    <source>
        <strain evidence="3 4">2629</strain>
    </source>
</reference>
<dbReference type="AlphaFoldDB" id="A0A409YRG6"/>
<evidence type="ECO:0000313" key="4">
    <source>
        <dbReference type="Proteomes" id="UP000284842"/>
    </source>
</evidence>
<sequence length="183" mass="19892">MVKFFTSSLILSLVALAIAAPTNETEALSVLPTSDDKIPNPYAKDDKGVTFTPRATSLEHEARDWINNCGDSTFINQSSPGSPLVADCQRIAQNIAGGGTWHVALIGHHQLVQYGTCAFGVQAPFAFAVWNYRVGNSDIIDLINDSIARFQWFDKVGAKGVMACQSDPSGQFMPNVEWGIYHT</sequence>
<feature type="chain" id="PRO_5019036996" description="Ecp2 effector protein-like domain-containing protein" evidence="1">
    <location>
        <begin position="20"/>
        <end position="183"/>
    </location>
</feature>
<dbReference type="Pfam" id="PF14856">
    <property type="entry name" value="Hce2"/>
    <property type="match status" value="1"/>
</dbReference>
<evidence type="ECO:0000313" key="3">
    <source>
        <dbReference type="EMBL" id="PPR05583.1"/>
    </source>
</evidence>
<evidence type="ECO:0000259" key="2">
    <source>
        <dbReference type="Pfam" id="PF14856"/>
    </source>
</evidence>
<gene>
    <name evidence="3" type="ORF">CVT24_002784</name>
</gene>
<name>A0A409YRG6_9AGAR</name>
<proteinExistence type="predicted"/>
<feature type="domain" description="Ecp2 effector protein-like" evidence="2">
    <location>
        <begin position="68"/>
        <end position="164"/>
    </location>
</feature>
<keyword evidence="1" id="KW-0732">Signal</keyword>
<keyword evidence="4" id="KW-1185">Reference proteome</keyword>
<accession>A0A409YRG6</accession>
<dbReference type="OrthoDB" id="73875at2759"/>
<dbReference type="InParanoid" id="A0A409YRG6"/>
<comment type="caution">
    <text evidence="3">The sequence shown here is derived from an EMBL/GenBank/DDBJ whole genome shotgun (WGS) entry which is preliminary data.</text>
</comment>
<dbReference type="Proteomes" id="UP000284842">
    <property type="component" value="Unassembled WGS sequence"/>
</dbReference>
<dbReference type="EMBL" id="NHTK01000787">
    <property type="protein sequence ID" value="PPR05583.1"/>
    <property type="molecule type" value="Genomic_DNA"/>
</dbReference>
<dbReference type="InterPro" id="IPR029226">
    <property type="entry name" value="Ecp2-like"/>
</dbReference>
<evidence type="ECO:0000256" key="1">
    <source>
        <dbReference type="SAM" id="SignalP"/>
    </source>
</evidence>
<organism evidence="3 4">
    <name type="scientific">Panaeolus cyanescens</name>
    <dbReference type="NCBI Taxonomy" id="181874"/>
    <lineage>
        <taxon>Eukaryota</taxon>
        <taxon>Fungi</taxon>
        <taxon>Dikarya</taxon>
        <taxon>Basidiomycota</taxon>
        <taxon>Agaricomycotina</taxon>
        <taxon>Agaricomycetes</taxon>
        <taxon>Agaricomycetidae</taxon>
        <taxon>Agaricales</taxon>
        <taxon>Agaricineae</taxon>
        <taxon>Galeropsidaceae</taxon>
        <taxon>Panaeolus</taxon>
    </lineage>
</organism>
<protein>
    <recommendedName>
        <fullName evidence="2">Ecp2 effector protein-like domain-containing protein</fullName>
    </recommendedName>
</protein>
<feature type="signal peptide" evidence="1">
    <location>
        <begin position="1"/>
        <end position="19"/>
    </location>
</feature>